<proteinExistence type="predicted"/>
<dbReference type="Proteomes" id="UP000193642">
    <property type="component" value="Unassembled WGS sequence"/>
</dbReference>
<dbReference type="EMBL" id="MCGO01000033">
    <property type="protein sequence ID" value="ORY41102.1"/>
    <property type="molecule type" value="Genomic_DNA"/>
</dbReference>
<organism evidence="2 3">
    <name type="scientific">Rhizoclosmatium globosum</name>
    <dbReference type="NCBI Taxonomy" id="329046"/>
    <lineage>
        <taxon>Eukaryota</taxon>
        <taxon>Fungi</taxon>
        <taxon>Fungi incertae sedis</taxon>
        <taxon>Chytridiomycota</taxon>
        <taxon>Chytridiomycota incertae sedis</taxon>
        <taxon>Chytridiomycetes</taxon>
        <taxon>Chytridiales</taxon>
        <taxon>Chytriomycetaceae</taxon>
        <taxon>Rhizoclosmatium</taxon>
    </lineage>
</organism>
<feature type="compositionally biased region" description="Polar residues" evidence="1">
    <location>
        <begin position="15"/>
        <end position="33"/>
    </location>
</feature>
<evidence type="ECO:0000313" key="3">
    <source>
        <dbReference type="Proteomes" id="UP000193642"/>
    </source>
</evidence>
<gene>
    <name evidence="2" type="ORF">BCR33DRAFT_719181</name>
</gene>
<name>A0A1Y2C231_9FUNG</name>
<feature type="region of interest" description="Disordered" evidence="1">
    <location>
        <begin position="1"/>
        <end position="33"/>
    </location>
</feature>
<dbReference type="AlphaFoldDB" id="A0A1Y2C231"/>
<sequence>MAINSARRSIKVHTKNIQQNPSAQHHGQPNQFKHSFTNRTGSTHLMVMVLLRTQQLLVTNPFQAMGFSRQPSRWFQRTRKVSSVQVY</sequence>
<protein>
    <submittedName>
        <fullName evidence="2">Uncharacterized protein</fullName>
    </submittedName>
</protein>
<evidence type="ECO:0000256" key="1">
    <source>
        <dbReference type="SAM" id="MobiDB-lite"/>
    </source>
</evidence>
<comment type="caution">
    <text evidence="2">The sequence shown here is derived from an EMBL/GenBank/DDBJ whole genome shotgun (WGS) entry which is preliminary data.</text>
</comment>
<accession>A0A1Y2C231</accession>
<keyword evidence="3" id="KW-1185">Reference proteome</keyword>
<reference evidence="2 3" key="1">
    <citation type="submission" date="2016-07" db="EMBL/GenBank/DDBJ databases">
        <title>Pervasive Adenine N6-methylation of Active Genes in Fungi.</title>
        <authorList>
            <consortium name="DOE Joint Genome Institute"/>
            <person name="Mondo S.J."/>
            <person name="Dannebaum R.O."/>
            <person name="Kuo R.C."/>
            <person name="Labutti K."/>
            <person name="Haridas S."/>
            <person name="Kuo A."/>
            <person name="Salamov A."/>
            <person name="Ahrendt S.R."/>
            <person name="Lipzen A."/>
            <person name="Sullivan W."/>
            <person name="Andreopoulos W.B."/>
            <person name="Clum A."/>
            <person name="Lindquist E."/>
            <person name="Daum C."/>
            <person name="Ramamoorthy G.K."/>
            <person name="Gryganskyi A."/>
            <person name="Culley D."/>
            <person name="Magnuson J.K."/>
            <person name="James T.Y."/>
            <person name="O'Malley M.A."/>
            <person name="Stajich J.E."/>
            <person name="Spatafora J.W."/>
            <person name="Visel A."/>
            <person name="Grigoriev I.V."/>
        </authorList>
    </citation>
    <scope>NUCLEOTIDE SEQUENCE [LARGE SCALE GENOMIC DNA]</scope>
    <source>
        <strain evidence="2 3">JEL800</strain>
    </source>
</reference>
<evidence type="ECO:0000313" key="2">
    <source>
        <dbReference type="EMBL" id="ORY41102.1"/>
    </source>
</evidence>